<dbReference type="PROSITE" id="PS50112">
    <property type="entry name" value="PAS"/>
    <property type="match status" value="1"/>
</dbReference>
<dbReference type="NCBIfam" id="TIGR00229">
    <property type="entry name" value="sensory_box"/>
    <property type="match status" value="1"/>
</dbReference>
<evidence type="ECO:0000256" key="9">
    <source>
        <dbReference type="ARBA" id="ARBA00022777"/>
    </source>
</evidence>
<name>A0A5J5IQY5_9MICO</name>
<dbReference type="Gene3D" id="3.30.450.20">
    <property type="entry name" value="PAS domain"/>
    <property type="match status" value="1"/>
</dbReference>
<organism evidence="19 20">
    <name type="scientific">Microbacterium radiodurans</name>
    <dbReference type="NCBI Taxonomy" id="661398"/>
    <lineage>
        <taxon>Bacteria</taxon>
        <taxon>Bacillati</taxon>
        <taxon>Actinomycetota</taxon>
        <taxon>Actinomycetes</taxon>
        <taxon>Micrococcales</taxon>
        <taxon>Microbacteriaceae</taxon>
        <taxon>Microbacterium</taxon>
    </lineage>
</organism>
<dbReference type="InterPro" id="IPR000014">
    <property type="entry name" value="PAS"/>
</dbReference>
<dbReference type="GO" id="GO:0005524">
    <property type="term" value="F:ATP binding"/>
    <property type="evidence" value="ECO:0007669"/>
    <property type="project" value="UniProtKB-KW"/>
</dbReference>
<dbReference type="SUPFAM" id="SSF55785">
    <property type="entry name" value="PYP-like sensor domain (PAS domain)"/>
    <property type="match status" value="1"/>
</dbReference>
<dbReference type="InterPro" id="IPR004358">
    <property type="entry name" value="Sig_transdc_His_kin-like_C"/>
</dbReference>
<protein>
    <recommendedName>
        <fullName evidence="14">Sensor-like histidine kinase SenX3</fullName>
        <ecNumber evidence="4">2.7.13.3</ecNumber>
    </recommendedName>
</protein>
<feature type="region of interest" description="Disordered" evidence="15">
    <location>
        <begin position="347"/>
        <end position="368"/>
    </location>
</feature>
<dbReference type="SMART" id="SM00387">
    <property type="entry name" value="HATPase_c"/>
    <property type="match status" value="1"/>
</dbReference>
<evidence type="ECO:0000313" key="20">
    <source>
        <dbReference type="Proteomes" id="UP000327039"/>
    </source>
</evidence>
<dbReference type="SUPFAM" id="SSF55874">
    <property type="entry name" value="ATPase domain of HSP90 chaperone/DNA topoisomerase II/histidine kinase"/>
    <property type="match status" value="1"/>
</dbReference>
<comment type="subcellular location">
    <subcellularLocation>
        <location evidence="3">Cell membrane</location>
    </subcellularLocation>
    <subcellularLocation>
        <location evidence="2">Membrane</location>
        <topology evidence="2">Multi-pass membrane protein</topology>
    </subcellularLocation>
</comment>
<comment type="caution">
    <text evidence="19">The sequence shown here is derived from an EMBL/GenBank/DDBJ whole genome shotgun (WGS) entry which is preliminary data.</text>
</comment>
<dbReference type="InterPro" id="IPR050351">
    <property type="entry name" value="BphY/WalK/GraS-like"/>
</dbReference>
<evidence type="ECO:0000256" key="13">
    <source>
        <dbReference type="ARBA" id="ARBA00023136"/>
    </source>
</evidence>
<evidence type="ECO:0000256" key="1">
    <source>
        <dbReference type="ARBA" id="ARBA00000085"/>
    </source>
</evidence>
<dbReference type="GO" id="GO:0007234">
    <property type="term" value="P:osmosensory signaling via phosphorelay pathway"/>
    <property type="evidence" value="ECO:0007669"/>
    <property type="project" value="TreeGrafter"/>
</dbReference>
<dbReference type="InterPro" id="IPR000700">
    <property type="entry name" value="PAS-assoc_C"/>
</dbReference>
<keyword evidence="7" id="KW-0812">Transmembrane</keyword>
<evidence type="ECO:0000256" key="6">
    <source>
        <dbReference type="ARBA" id="ARBA00022679"/>
    </source>
</evidence>
<keyword evidence="8" id="KW-0547">Nucleotide-binding</keyword>
<dbReference type="GO" id="GO:0000155">
    <property type="term" value="F:phosphorelay sensor kinase activity"/>
    <property type="evidence" value="ECO:0007669"/>
    <property type="project" value="InterPro"/>
</dbReference>
<dbReference type="GO" id="GO:0000156">
    <property type="term" value="F:phosphorelay response regulator activity"/>
    <property type="evidence" value="ECO:0007669"/>
    <property type="project" value="TreeGrafter"/>
</dbReference>
<evidence type="ECO:0000313" key="19">
    <source>
        <dbReference type="EMBL" id="KAA9084098.1"/>
    </source>
</evidence>
<dbReference type="GO" id="GO:0005886">
    <property type="term" value="C:plasma membrane"/>
    <property type="evidence" value="ECO:0007669"/>
    <property type="project" value="UniProtKB-SubCell"/>
</dbReference>
<evidence type="ECO:0000256" key="2">
    <source>
        <dbReference type="ARBA" id="ARBA00004141"/>
    </source>
</evidence>
<keyword evidence="5" id="KW-0597">Phosphoprotein</keyword>
<dbReference type="SMART" id="SM00388">
    <property type="entry name" value="HisKA"/>
    <property type="match status" value="1"/>
</dbReference>
<dbReference type="PROSITE" id="PS50109">
    <property type="entry name" value="HIS_KIN"/>
    <property type="match status" value="1"/>
</dbReference>
<dbReference type="EMBL" id="VYRZ01000004">
    <property type="protein sequence ID" value="KAA9084098.1"/>
    <property type="molecule type" value="Genomic_DNA"/>
</dbReference>
<comment type="catalytic activity">
    <reaction evidence="1">
        <text>ATP + protein L-histidine = ADP + protein N-phospho-L-histidine.</text>
        <dbReference type="EC" id="2.7.13.3"/>
    </reaction>
</comment>
<keyword evidence="12" id="KW-0902">Two-component regulatory system</keyword>
<keyword evidence="20" id="KW-1185">Reference proteome</keyword>
<dbReference type="Gene3D" id="1.10.287.130">
    <property type="match status" value="1"/>
</dbReference>
<evidence type="ECO:0000259" key="18">
    <source>
        <dbReference type="PROSITE" id="PS50113"/>
    </source>
</evidence>
<evidence type="ECO:0000256" key="12">
    <source>
        <dbReference type="ARBA" id="ARBA00023012"/>
    </source>
</evidence>
<dbReference type="Gene3D" id="3.30.565.10">
    <property type="entry name" value="Histidine kinase-like ATPase, C-terminal domain"/>
    <property type="match status" value="1"/>
</dbReference>
<evidence type="ECO:0000256" key="10">
    <source>
        <dbReference type="ARBA" id="ARBA00022840"/>
    </source>
</evidence>
<sequence>MTMTLSAAPPDLLADVAPADAAPPEAAPPAAAPSVDWVAQVTSVAIVSLDPSGIVRSWNAGATRIKGYTAAEVVGTSFERFYRPDDRVRGLPARLLAAAARDGSVEDTGWRIRANGSTFWANVLITAMRDPRGGLTGFVKIVRDRSDAKRHDEEQDGLLRTFAHDLLSPITALRGYVDLLEDEQPEPSELLQRVSRVSDHLIAMIGEFAAHVRGVDPEPDTATDADIRPLVQEAAELVLPGDVNERVRVSGHGRAALATDRAALRRAVANVVENAAKYSEDVIDIAVAETAEATTITVSDSGRGIHPSDLDGIFDPFERGRRADADDGGTGLGLASVRDLVRRSGGDVAIDSEPDRGTTVTLRLPPGG</sequence>
<dbReference type="InterPro" id="IPR036890">
    <property type="entry name" value="HATPase_C_sf"/>
</dbReference>
<keyword evidence="11" id="KW-1133">Transmembrane helix</keyword>
<proteinExistence type="predicted"/>
<keyword evidence="13" id="KW-0472">Membrane</keyword>
<gene>
    <name evidence="19" type="ORF">F6B42_14015</name>
</gene>
<keyword evidence="6" id="KW-0808">Transferase</keyword>
<dbReference type="InterPro" id="IPR003594">
    <property type="entry name" value="HATPase_dom"/>
</dbReference>
<dbReference type="PROSITE" id="PS50113">
    <property type="entry name" value="PAC"/>
    <property type="match status" value="1"/>
</dbReference>
<evidence type="ECO:0000256" key="8">
    <source>
        <dbReference type="ARBA" id="ARBA00022741"/>
    </source>
</evidence>
<dbReference type="AlphaFoldDB" id="A0A5J5IQY5"/>
<keyword evidence="9 19" id="KW-0418">Kinase</keyword>
<dbReference type="Pfam" id="PF00512">
    <property type="entry name" value="HisKA"/>
    <property type="match status" value="1"/>
</dbReference>
<dbReference type="Pfam" id="PF02518">
    <property type="entry name" value="HATPase_c"/>
    <property type="match status" value="1"/>
</dbReference>
<evidence type="ECO:0000256" key="14">
    <source>
        <dbReference type="ARBA" id="ARBA00039401"/>
    </source>
</evidence>
<dbReference type="Proteomes" id="UP000327039">
    <property type="component" value="Unassembled WGS sequence"/>
</dbReference>
<dbReference type="PRINTS" id="PR00344">
    <property type="entry name" value="BCTRLSENSOR"/>
</dbReference>
<dbReference type="EC" id="2.7.13.3" evidence="4"/>
<feature type="domain" description="PAC" evidence="18">
    <location>
        <begin position="103"/>
        <end position="157"/>
    </location>
</feature>
<feature type="domain" description="Histidine kinase" evidence="16">
    <location>
        <begin position="161"/>
        <end position="368"/>
    </location>
</feature>
<dbReference type="InterPro" id="IPR005467">
    <property type="entry name" value="His_kinase_dom"/>
</dbReference>
<evidence type="ECO:0000256" key="4">
    <source>
        <dbReference type="ARBA" id="ARBA00012438"/>
    </source>
</evidence>
<dbReference type="Pfam" id="PF13426">
    <property type="entry name" value="PAS_9"/>
    <property type="match status" value="1"/>
</dbReference>
<dbReference type="InterPro" id="IPR035965">
    <property type="entry name" value="PAS-like_dom_sf"/>
</dbReference>
<dbReference type="CDD" id="cd00082">
    <property type="entry name" value="HisKA"/>
    <property type="match status" value="1"/>
</dbReference>
<feature type="domain" description="PAS" evidence="17">
    <location>
        <begin position="46"/>
        <end position="87"/>
    </location>
</feature>
<dbReference type="CDD" id="cd00130">
    <property type="entry name" value="PAS"/>
    <property type="match status" value="1"/>
</dbReference>
<dbReference type="GO" id="GO:0030295">
    <property type="term" value="F:protein kinase activator activity"/>
    <property type="evidence" value="ECO:0007669"/>
    <property type="project" value="TreeGrafter"/>
</dbReference>
<dbReference type="OrthoDB" id="9764154at2"/>
<evidence type="ECO:0000256" key="3">
    <source>
        <dbReference type="ARBA" id="ARBA00004236"/>
    </source>
</evidence>
<evidence type="ECO:0000256" key="7">
    <source>
        <dbReference type="ARBA" id="ARBA00022692"/>
    </source>
</evidence>
<dbReference type="InterPro" id="IPR036097">
    <property type="entry name" value="HisK_dim/P_sf"/>
</dbReference>
<evidence type="ECO:0000256" key="11">
    <source>
        <dbReference type="ARBA" id="ARBA00022989"/>
    </source>
</evidence>
<dbReference type="PANTHER" id="PTHR42878">
    <property type="entry name" value="TWO-COMPONENT HISTIDINE KINASE"/>
    <property type="match status" value="1"/>
</dbReference>
<accession>A0A5J5IQY5</accession>
<evidence type="ECO:0000256" key="5">
    <source>
        <dbReference type="ARBA" id="ARBA00022553"/>
    </source>
</evidence>
<keyword evidence="10" id="KW-0067">ATP-binding</keyword>
<dbReference type="SUPFAM" id="SSF47384">
    <property type="entry name" value="Homodimeric domain of signal transducing histidine kinase"/>
    <property type="match status" value="1"/>
</dbReference>
<evidence type="ECO:0000259" key="17">
    <source>
        <dbReference type="PROSITE" id="PS50112"/>
    </source>
</evidence>
<evidence type="ECO:0000256" key="15">
    <source>
        <dbReference type="SAM" id="MobiDB-lite"/>
    </source>
</evidence>
<evidence type="ECO:0000259" key="16">
    <source>
        <dbReference type="PROSITE" id="PS50109"/>
    </source>
</evidence>
<dbReference type="PANTHER" id="PTHR42878:SF7">
    <property type="entry name" value="SENSOR HISTIDINE KINASE GLRK"/>
    <property type="match status" value="1"/>
</dbReference>
<dbReference type="InterPro" id="IPR003661">
    <property type="entry name" value="HisK_dim/P_dom"/>
</dbReference>
<reference evidence="20" key="1">
    <citation type="submission" date="2019-09" db="EMBL/GenBank/DDBJ databases">
        <title>Mumia zhuanghuii sp. nov. isolated from the intestinal contents of plateau pika (Ochotona curzoniae) in the Qinghai-Tibet plateau of China.</title>
        <authorList>
            <person name="Tian Z."/>
        </authorList>
    </citation>
    <scope>NUCLEOTIDE SEQUENCE [LARGE SCALE GENOMIC DNA]</scope>
    <source>
        <strain evidence="20">DSM 25564</strain>
    </source>
</reference>